<evidence type="ECO:0000313" key="3">
    <source>
        <dbReference type="Proteomes" id="UP000006727"/>
    </source>
</evidence>
<dbReference type="EnsemblPlants" id="Pp3c7_6840V3.1">
    <property type="protein sequence ID" value="PAC:32925234.CDS.1"/>
    <property type="gene ID" value="Pp3c7_6840"/>
</dbReference>
<dbReference type="Proteomes" id="UP000006727">
    <property type="component" value="Chromosome 7"/>
</dbReference>
<name>A0A2K1KAR1_PHYPA</name>
<protein>
    <submittedName>
        <fullName evidence="1 2">Uncharacterized protein</fullName>
    </submittedName>
</protein>
<dbReference type="EMBL" id="ABEU02000007">
    <property type="protein sequence ID" value="PNR50865.1"/>
    <property type="molecule type" value="Genomic_DNA"/>
</dbReference>
<evidence type="ECO:0000313" key="1">
    <source>
        <dbReference type="EMBL" id="PNR50865.1"/>
    </source>
</evidence>
<dbReference type="Gramene" id="Pp3c7_6840V3.1">
    <property type="protein sequence ID" value="PAC:32925234.CDS.1"/>
    <property type="gene ID" value="Pp3c7_6840"/>
</dbReference>
<dbReference type="PaxDb" id="3218-PP1S42_220V6.1"/>
<dbReference type="AlphaFoldDB" id="A0A2K1KAR1"/>
<dbReference type="InParanoid" id="A0A2K1KAR1"/>
<organism evidence="1">
    <name type="scientific">Physcomitrium patens</name>
    <name type="common">Spreading-leaved earth moss</name>
    <name type="synonym">Physcomitrella patens</name>
    <dbReference type="NCBI Taxonomy" id="3218"/>
    <lineage>
        <taxon>Eukaryota</taxon>
        <taxon>Viridiplantae</taxon>
        <taxon>Streptophyta</taxon>
        <taxon>Embryophyta</taxon>
        <taxon>Bryophyta</taxon>
        <taxon>Bryophytina</taxon>
        <taxon>Bryopsida</taxon>
        <taxon>Funariidae</taxon>
        <taxon>Funariales</taxon>
        <taxon>Funariaceae</taxon>
        <taxon>Physcomitrium</taxon>
    </lineage>
</organism>
<keyword evidence="3" id="KW-1185">Reference proteome</keyword>
<accession>A0A2K1KAR1</accession>
<reference evidence="1 3" key="1">
    <citation type="journal article" date="2008" name="Science">
        <title>The Physcomitrella genome reveals evolutionary insights into the conquest of land by plants.</title>
        <authorList>
            <person name="Rensing S."/>
            <person name="Lang D."/>
            <person name="Zimmer A."/>
            <person name="Terry A."/>
            <person name="Salamov A."/>
            <person name="Shapiro H."/>
            <person name="Nishiyama T."/>
            <person name="Perroud P.-F."/>
            <person name="Lindquist E."/>
            <person name="Kamisugi Y."/>
            <person name="Tanahashi T."/>
            <person name="Sakakibara K."/>
            <person name="Fujita T."/>
            <person name="Oishi K."/>
            <person name="Shin-I T."/>
            <person name="Kuroki Y."/>
            <person name="Toyoda A."/>
            <person name="Suzuki Y."/>
            <person name="Hashimoto A."/>
            <person name="Yamaguchi K."/>
            <person name="Sugano A."/>
            <person name="Kohara Y."/>
            <person name="Fujiyama A."/>
            <person name="Anterola A."/>
            <person name="Aoki S."/>
            <person name="Ashton N."/>
            <person name="Barbazuk W.B."/>
            <person name="Barker E."/>
            <person name="Bennetzen J."/>
            <person name="Bezanilla M."/>
            <person name="Blankenship R."/>
            <person name="Cho S.H."/>
            <person name="Dutcher S."/>
            <person name="Estelle M."/>
            <person name="Fawcett J.A."/>
            <person name="Gundlach H."/>
            <person name="Hanada K."/>
            <person name="Heyl A."/>
            <person name="Hicks K.A."/>
            <person name="Hugh J."/>
            <person name="Lohr M."/>
            <person name="Mayer K."/>
            <person name="Melkozernov A."/>
            <person name="Murata T."/>
            <person name="Nelson D."/>
            <person name="Pils B."/>
            <person name="Prigge M."/>
            <person name="Reiss B."/>
            <person name="Renner T."/>
            <person name="Rombauts S."/>
            <person name="Rushton P."/>
            <person name="Sanderfoot A."/>
            <person name="Schween G."/>
            <person name="Shiu S.-H."/>
            <person name="Stueber K."/>
            <person name="Theodoulou F.L."/>
            <person name="Tu H."/>
            <person name="Van de Peer Y."/>
            <person name="Verrier P.J."/>
            <person name="Waters E."/>
            <person name="Wood A."/>
            <person name="Yang L."/>
            <person name="Cove D."/>
            <person name="Cuming A."/>
            <person name="Hasebe M."/>
            <person name="Lucas S."/>
            <person name="Mishler D.B."/>
            <person name="Reski R."/>
            <person name="Grigoriev I."/>
            <person name="Quatrano R.S."/>
            <person name="Boore J.L."/>
        </authorList>
    </citation>
    <scope>NUCLEOTIDE SEQUENCE [LARGE SCALE GENOMIC DNA]</scope>
    <source>
        <strain evidence="2 3">cv. Gransden 2004</strain>
    </source>
</reference>
<proteinExistence type="predicted"/>
<reference evidence="2" key="3">
    <citation type="submission" date="2020-12" db="UniProtKB">
        <authorList>
            <consortium name="EnsemblPlants"/>
        </authorList>
    </citation>
    <scope>IDENTIFICATION</scope>
</reference>
<sequence>MRVARLLNVDNTELLLRTLLVVLLPLLALHAPAKFACYVNQSARSLRCAHDSLAGLLKRQNCWSLWSRNHVCSCVDWMHCRCRSAKIEIIEGNLQFYIVEDIIETVKIIETSLHRGGYEFLLISCANSVSHTRYLN</sequence>
<gene>
    <name evidence="1" type="ORF">PHYPA_010051</name>
</gene>
<dbReference type="EnsemblPlants" id="Pp3c7_6840V3.2">
    <property type="protein sequence ID" value="PAC:32925235.CDS.1"/>
    <property type="gene ID" value="Pp3c7_6840"/>
</dbReference>
<evidence type="ECO:0000313" key="2">
    <source>
        <dbReference type="EnsemblPlants" id="PAC:32925234.CDS.1"/>
    </source>
</evidence>
<reference evidence="1 3" key="2">
    <citation type="journal article" date="2018" name="Plant J.">
        <title>The Physcomitrella patens chromosome-scale assembly reveals moss genome structure and evolution.</title>
        <authorList>
            <person name="Lang D."/>
            <person name="Ullrich K.K."/>
            <person name="Murat F."/>
            <person name="Fuchs J."/>
            <person name="Jenkins J."/>
            <person name="Haas F.B."/>
            <person name="Piednoel M."/>
            <person name="Gundlach H."/>
            <person name="Van Bel M."/>
            <person name="Meyberg R."/>
            <person name="Vives C."/>
            <person name="Morata J."/>
            <person name="Symeonidi A."/>
            <person name="Hiss M."/>
            <person name="Muchero W."/>
            <person name="Kamisugi Y."/>
            <person name="Saleh O."/>
            <person name="Blanc G."/>
            <person name="Decker E.L."/>
            <person name="van Gessel N."/>
            <person name="Grimwood J."/>
            <person name="Hayes R.D."/>
            <person name="Graham S.W."/>
            <person name="Gunter L.E."/>
            <person name="McDaniel S.F."/>
            <person name="Hoernstein S.N.W."/>
            <person name="Larsson A."/>
            <person name="Li F.W."/>
            <person name="Perroud P.F."/>
            <person name="Phillips J."/>
            <person name="Ranjan P."/>
            <person name="Rokshar D.S."/>
            <person name="Rothfels C.J."/>
            <person name="Schneider L."/>
            <person name="Shu S."/>
            <person name="Stevenson D.W."/>
            <person name="Thummler F."/>
            <person name="Tillich M."/>
            <person name="Villarreal Aguilar J.C."/>
            <person name="Widiez T."/>
            <person name="Wong G.K."/>
            <person name="Wymore A."/>
            <person name="Zhang Y."/>
            <person name="Zimmer A.D."/>
            <person name="Quatrano R.S."/>
            <person name="Mayer K.F.X."/>
            <person name="Goodstein D."/>
            <person name="Casacuberta J.M."/>
            <person name="Vandepoele K."/>
            <person name="Reski R."/>
            <person name="Cuming A.C."/>
            <person name="Tuskan G.A."/>
            <person name="Maumus F."/>
            <person name="Salse J."/>
            <person name="Schmutz J."/>
            <person name="Rensing S.A."/>
        </authorList>
    </citation>
    <scope>NUCLEOTIDE SEQUENCE [LARGE SCALE GENOMIC DNA]</scope>
    <source>
        <strain evidence="2 3">cv. Gransden 2004</strain>
    </source>
</reference>
<dbReference type="Gramene" id="Pp3c7_6840V3.2">
    <property type="protein sequence ID" value="PAC:32925235.CDS.1"/>
    <property type="gene ID" value="Pp3c7_6840"/>
</dbReference>